<dbReference type="InterPro" id="IPR042493">
    <property type="entry name" value="XPD_DNA_FeS"/>
</dbReference>
<dbReference type="AlphaFoldDB" id="A0A410G9L3"/>
<dbReference type="SMART" id="SM00488">
    <property type="entry name" value="DEXDc2"/>
    <property type="match status" value="1"/>
</dbReference>
<dbReference type="InterPro" id="IPR011604">
    <property type="entry name" value="PDDEXK-like_dom_sf"/>
</dbReference>
<evidence type="ECO:0000256" key="2">
    <source>
        <dbReference type="ARBA" id="ARBA00022723"/>
    </source>
</evidence>
<evidence type="ECO:0000313" key="15">
    <source>
        <dbReference type="EMBL" id="QAA93004.1"/>
    </source>
</evidence>
<evidence type="ECO:0000256" key="8">
    <source>
        <dbReference type="ARBA" id="ARBA00023004"/>
    </source>
</evidence>
<evidence type="ECO:0000256" key="13">
    <source>
        <dbReference type="ARBA" id="ARBA00038058"/>
    </source>
</evidence>
<evidence type="ECO:0000256" key="5">
    <source>
        <dbReference type="ARBA" id="ARBA00022801"/>
    </source>
</evidence>
<keyword evidence="5" id="KW-0378">Hydrolase</keyword>
<keyword evidence="12" id="KW-0413">Isomerase</keyword>
<dbReference type="InterPro" id="IPR045028">
    <property type="entry name" value="DinG/Rad3-like"/>
</dbReference>
<name>A0A410G9L3_9BURK</name>
<dbReference type="PROSITE" id="PS51193">
    <property type="entry name" value="HELICASE_ATP_BIND_2"/>
    <property type="match status" value="1"/>
</dbReference>
<dbReference type="OrthoDB" id="9765586at2"/>
<dbReference type="RefSeq" id="WP_128354057.1">
    <property type="nucleotide sequence ID" value="NZ_CP022987.1"/>
</dbReference>
<evidence type="ECO:0000256" key="3">
    <source>
        <dbReference type="ARBA" id="ARBA00022741"/>
    </source>
</evidence>
<dbReference type="InterPro" id="IPR006555">
    <property type="entry name" value="ATP-dep_Helicase_C"/>
</dbReference>
<keyword evidence="2" id="KW-0479">Metal-binding</keyword>
<keyword evidence="3" id="KW-0547">Nucleotide-binding</keyword>
<proteinExistence type="inferred from homology"/>
<keyword evidence="1" id="KW-0004">4Fe-4S</keyword>
<gene>
    <name evidence="15" type="ORF">CKA81_03455</name>
</gene>
<protein>
    <submittedName>
        <fullName evidence="15">ATP-dependent DNA helicase</fullName>
    </submittedName>
</protein>
<keyword evidence="8" id="KW-0408">Iron</keyword>
<dbReference type="GO" id="GO:0003677">
    <property type="term" value="F:DNA binding"/>
    <property type="evidence" value="ECO:0007669"/>
    <property type="project" value="UniProtKB-KW"/>
</dbReference>
<keyword evidence="7" id="KW-0067">ATP-binding</keyword>
<dbReference type="InterPro" id="IPR027417">
    <property type="entry name" value="P-loop_NTPase"/>
</dbReference>
<evidence type="ECO:0000256" key="10">
    <source>
        <dbReference type="ARBA" id="ARBA00023125"/>
    </source>
</evidence>
<keyword evidence="6 15" id="KW-0347">Helicase</keyword>
<evidence type="ECO:0000256" key="4">
    <source>
        <dbReference type="ARBA" id="ARBA00022763"/>
    </source>
</evidence>
<keyword evidence="4" id="KW-0227">DNA damage</keyword>
<dbReference type="PANTHER" id="PTHR11472">
    <property type="entry name" value="DNA REPAIR DEAD HELICASE RAD3/XP-D SUBFAMILY MEMBER"/>
    <property type="match status" value="1"/>
</dbReference>
<dbReference type="Proteomes" id="UP000283474">
    <property type="component" value="Chromosome"/>
</dbReference>
<dbReference type="GO" id="GO:0051539">
    <property type="term" value="F:4 iron, 4 sulfur cluster binding"/>
    <property type="evidence" value="ECO:0007669"/>
    <property type="project" value="UniProtKB-KW"/>
</dbReference>
<keyword evidence="9" id="KW-0411">Iron-sulfur</keyword>
<dbReference type="SMART" id="SM00491">
    <property type="entry name" value="HELICc2"/>
    <property type="match status" value="1"/>
</dbReference>
<evidence type="ECO:0000256" key="1">
    <source>
        <dbReference type="ARBA" id="ARBA00022485"/>
    </source>
</evidence>
<dbReference type="Gene3D" id="3.40.50.300">
    <property type="entry name" value="P-loop containing nucleotide triphosphate hydrolases"/>
    <property type="match status" value="2"/>
</dbReference>
<comment type="similarity">
    <text evidence="13">Belongs to the helicase family. DinG subfamily.</text>
</comment>
<dbReference type="EMBL" id="CP022987">
    <property type="protein sequence ID" value="QAA93004.1"/>
    <property type="molecule type" value="Genomic_DNA"/>
</dbReference>
<evidence type="ECO:0000256" key="6">
    <source>
        <dbReference type="ARBA" id="ARBA00022806"/>
    </source>
</evidence>
<dbReference type="InterPro" id="IPR006554">
    <property type="entry name" value="Helicase-like_DEXD_c2"/>
</dbReference>
<dbReference type="SUPFAM" id="SSF52540">
    <property type="entry name" value="P-loop containing nucleoside triphosphate hydrolases"/>
    <property type="match status" value="2"/>
</dbReference>
<dbReference type="GO" id="GO:0003678">
    <property type="term" value="F:DNA helicase activity"/>
    <property type="evidence" value="ECO:0007669"/>
    <property type="project" value="InterPro"/>
</dbReference>
<evidence type="ECO:0000256" key="12">
    <source>
        <dbReference type="ARBA" id="ARBA00023235"/>
    </source>
</evidence>
<reference evidence="15 16" key="1">
    <citation type="submission" date="2017-08" db="EMBL/GenBank/DDBJ databases">
        <authorList>
            <person name="Park S.-J."/>
            <person name="Kim H."/>
        </authorList>
    </citation>
    <scope>NUCLEOTIDE SEQUENCE [LARGE SCALE GENOMIC DNA]</scope>
    <source>
        <strain evidence="16">ye3</strain>
    </source>
</reference>
<dbReference type="GO" id="GO:0046872">
    <property type="term" value="F:metal ion binding"/>
    <property type="evidence" value="ECO:0007669"/>
    <property type="project" value="UniProtKB-KW"/>
</dbReference>
<evidence type="ECO:0000259" key="14">
    <source>
        <dbReference type="PROSITE" id="PS51193"/>
    </source>
</evidence>
<evidence type="ECO:0000256" key="11">
    <source>
        <dbReference type="ARBA" id="ARBA00023204"/>
    </source>
</evidence>
<dbReference type="InterPro" id="IPR010614">
    <property type="entry name" value="RAD3-like_helicase_DEAD"/>
</dbReference>
<dbReference type="PANTHER" id="PTHR11472:SF34">
    <property type="entry name" value="REGULATOR OF TELOMERE ELONGATION HELICASE 1"/>
    <property type="match status" value="1"/>
</dbReference>
<dbReference type="Gene3D" id="3.90.320.10">
    <property type="match status" value="1"/>
</dbReference>
<evidence type="ECO:0000313" key="16">
    <source>
        <dbReference type="Proteomes" id="UP000283474"/>
    </source>
</evidence>
<dbReference type="Pfam" id="PF06733">
    <property type="entry name" value="DEAD_2"/>
    <property type="match status" value="1"/>
</dbReference>
<accession>A0A410G9L3</accession>
<dbReference type="Gene3D" id="1.10.30.20">
    <property type="entry name" value="Bacterial XPD DNA helicase, FeS cluster domain"/>
    <property type="match status" value="1"/>
</dbReference>
<dbReference type="Pfam" id="PF13307">
    <property type="entry name" value="Helicase_C_2"/>
    <property type="match status" value="1"/>
</dbReference>
<keyword evidence="11" id="KW-0234">DNA repair</keyword>
<dbReference type="GO" id="GO:0005524">
    <property type="term" value="F:ATP binding"/>
    <property type="evidence" value="ECO:0007669"/>
    <property type="project" value="UniProtKB-KW"/>
</dbReference>
<feature type="domain" description="Helicase ATP-binding" evidence="14">
    <location>
        <begin position="173"/>
        <end position="431"/>
    </location>
</feature>
<keyword evidence="10" id="KW-0238">DNA-binding</keyword>
<dbReference type="InterPro" id="IPR014013">
    <property type="entry name" value="Helic_SF1/SF2_ATP-bd_DinG/Rad3"/>
</dbReference>
<dbReference type="Gene3D" id="1.10.275.40">
    <property type="match status" value="1"/>
</dbReference>
<dbReference type="KEGG" id="pus:CKA81_03455"/>
<organism evidence="15 16">
    <name type="scientific">Pollutimonas thiosulfatoxidans</name>
    <dbReference type="NCBI Taxonomy" id="2028345"/>
    <lineage>
        <taxon>Bacteria</taxon>
        <taxon>Pseudomonadati</taxon>
        <taxon>Pseudomonadota</taxon>
        <taxon>Betaproteobacteria</taxon>
        <taxon>Burkholderiales</taxon>
        <taxon>Alcaligenaceae</taxon>
        <taxon>Pollutimonas</taxon>
    </lineage>
</organism>
<dbReference type="GO" id="GO:0016818">
    <property type="term" value="F:hydrolase activity, acting on acid anhydrides, in phosphorus-containing anhydrides"/>
    <property type="evidence" value="ECO:0007669"/>
    <property type="project" value="InterPro"/>
</dbReference>
<keyword evidence="16" id="KW-1185">Reference proteome</keyword>
<sequence length="770" mass="86795">MNYTVAVRSLCEFTARRGDLDLRFTPGPSALEGMEGHAAVRSKRPPTYRAEISLAADYRNLHVRGRADGYDPDLNRLEEIKTYRGKLEAMPANHRALHWAQAKIYAYLLCRQLQLNRIAVALVYFDIGERTETLIVEDHEAASLEQHFQQHCDCFIDWADQEMRHRLARDAGLDAMSFPFPAFRPGQRDLSVSVYKSARQGRHLLAQAPTGIGKTAGTLFPVLKACPREGIDKLFYLTAKTSGRQLALDALARLSAKPQNSANTGIRVLELTARDKACEHPDKQCNGASCPLAQGFYDKLPAARQEAVDLAFLDKTALRAVGQRHQLCPYWLTQELAKWSDVVVGDYNYYFDTTAMLYSQTVNNAWRVTVLADEAHNLIERARKMYSAELDEACLIAAQHSAPPSLKAALTSLLKAWRKSYRDQESLYQVYDGIPKALHNALLRASGIVGDYLADHQSATDTALQTLYFDMLHFLRLAEVFASHSIFDITLLPRTGRRPSGARLCLRNMVPAPFLEPRFAAAHHAVLFSATLSPCTFYRDTLGMPEDAAWVDVDTPFRAEQLRVIVQRQISTRYQHRSQSIAPITALMARQYRHHPGNYLSYFSSFDYLSQVMDEFARSYPEIPIWDQSRAMQETDKDAFLQRFQEDSCGIGFAVLGGAFAEGIDLPGRKLIGAFVSTLGLPQMNPVNEALKDSMGSIFGSRHAYDYAYLYPGLQKVVQAAGRVIRTDTDVGVVHLIDDRYAQARVRRLFPRWWRVEYADQTMDEGVLIS</sequence>
<dbReference type="GO" id="GO:0006281">
    <property type="term" value="P:DNA repair"/>
    <property type="evidence" value="ECO:0007669"/>
    <property type="project" value="UniProtKB-KW"/>
</dbReference>
<evidence type="ECO:0000256" key="9">
    <source>
        <dbReference type="ARBA" id="ARBA00023014"/>
    </source>
</evidence>
<evidence type="ECO:0000256" key="7">
    <source>
        <dbReference type="ARBA" id="ARBA00022840"/>
    </source>
</evidence>